<sequence length="81" mass="8641">MRTAKAQAVALAARFAAATGQEPRTEEGTDRIRVEVDLPSALSDPARRIVLAGLAAADRYGHDFTGHGAVVWAEPDLRRAT</sequence>
<protein>
    <submittedName>
        <fullName evidence="1">Uncharacterized protein</fullName>
    </submittedName>
</protein>
<dbReference type="Proteomes" id="UP001552594">
    <property type="component" value="Unassembled WGS sequence"/>
</dbReference>
<dbReference type="EMBL" id="JBFAUK010000007">
    <property type="protein sequence ID" value="MEV5507271.1"/>
    <property type="molecule type" value="Genomic_DNA"/>
</dbReference>
<reference evidence="1 2" key="1">
    <citation type="submission" date="2024-06" db="EMBL/GenBank/DDBJ databases">
        <title>The Natural Products Discovery Center: Release of the First 8490 Sequenced Strains for Exploring Actinobacteria Biosynthetic Diversity.</title>
        <authorList>
            <person name="Kalkreuter E."/>
            <person name="Kautsar S.A."/>
            <person name="Yang D."/>
            <person name="Bader C.D."/>
            <person name="Teijaro C.N."/>
            <person name="Fluegel L."/>
            <person name="Davis C.M."/>
            <person name="Simpson J.R."/>
            <person name="Lauterbach L."/>
            <person name="Steele A.D."/>
            <person name="Gui C."/>
            <person name="Meng S."/>
            <person name="Li G."/>
            <person name="Viehrig K."/>
            <person name="Ye F."/>
            <person name="Su P."/>
            <person name="Kiefer A.F."/>
            <person name="Nichols A."/>
            <person name="Cepeda A.J."/>
            <person name="Yan W."/>
            <person name="Fan B."/>
            <person name="Jiang Y."/>
            <person name="Adhikari A."/>
            <person name="Zheng C.-J."/>
            <person name="Schuster L."/>
            <person name="Cowan T.M."/>
            <person name="Smanski M.J."/>
            <person name="Chevrette M.G."/>
            <person name="De Carvalho L.P.S."/>
            <person name="Shen B."/>
        </authorList>
    </citation>
    <scope>NUCLEOTIDE SEQUENCE [LARGE SCALE GENOMIC DNA]</scope>
    <source>
        <strain evidence="1 2">NPDC052347</strain>
    </source>
</reference>
<organism evidence="1 2">
    <name type="scientific">Streptomyces orinoci</name>
    <name type="common">Streptoverticillium orinoci</name>
    <dbReference type="NCBI Taxonomy" id="67339"/>
    <lineage>
        <taxon>Bacteria</taxon>
        <taxon>Bacillati</taxon>
        <taxon>Actinomycetota</taxon>
        <taxon>Actinomycetes</taxon>
        <taxon>Kitasatosporales</taxon>
        <taxon>Streptomycetaceae</taxon>
        <taxon>Streptomyces</taxon>
    </lineage>
</organism>
<gene>
    <name evidence="1" type="ORF">AB0L16_12440</name>
</gene>
<accession>A0ABV3JWJ4</accession>
<comment type="caution">
    <text evidence="1">The sequence shown here is derived from an EMBL/GenBank/DDBJ whole genome shotgun (WGS) entry which is preliminary data.</text>
</comment>
<proteinExistence type="predicted"/>
<evidence type="ECO:0000313" key="1">
    <source>
        <dbReference type="EMBL" id="MEV5507271.1"/>
    </source>
</evidence>
<dbReference type="RefSeq" id="WP_109278985.1">
    <property type="nucleotide sequence ID" value="NZ_JBFAUK010000007.1"/>
</dbReference>
<keyword evidence="2" id="KW-1185">Reference proteome</keyword>
<evidence type="ECO:0000313" key="2">
    <source>
        <dbReference type="Proteomes" id="UP001552594"/>
    </source>
</evidence>
<name>A0ABV3JWJ4_STRON</name>